<proteinExistence type="predicted"/>
<reference evidence="2" key="1">
    <citation type="submission" date="2017-09" db="EMBL/GenBank/DDBJ databases">
        <title>Depth-based differentiation of microbial function through sediment-hosted aquifers and enrichment of novel symbionts in the deep terrestrial subsurface.</title>
        <authorList>
            <person name="Probst A.J."/>
            <person name="Ladd B."/>
            <person name="Jarett J.K."/>
            <person name="Geller-Mcgrath D.E."/>
            <person name="Sieber C.M.K."/>
            <person name="Emerson J.B."/>
            <person name="Anantharaman K."/>
            <person name="Thomas B.C."/>
            <person name="Malmstrom R."/>
            <person name="Stieglmeier M."/>
            <person name="Klingl A."/>
            <person name="Woyke T."/>
            <person name="Ryan C.M."/>
            <person name="Banfield J.F."/>
        </authorList>
    </citation>
    <scope>NUCLEOTIDE SEQUENCE [LARGE SCALE GENOMIC DNA]</scope>
</reference>
<comment type="caution">
    <text evidence="1">The sequence shown here is derived from an EMBL/GenBank/DDBJ whole genome shotgun (WGS) entry which is preliminary data.</text>
</comment>
<protein>
    <recommendedName>
        <fullName evidence="3">HD domain-containing protein</fullName>
    </recommendedName>
</protein>
<dbReference type="AlphaFoldDB" id="A0A2M8GLC1"/>
<organism evidence="1 2">
    <name type="scientific">Candidatus Roizmanbacteria bacterium CG_4_8_14_3_um_filter_36_10</name>
    <dbReference type="NCBI Taxonomy" id="1974834"/>
    <lineage>
        <taxon>Bacteria</taxon>
        <taxon>Candidatus Roizmaniibacteriota</taxon>
    </lineage>
</organism>
<gene>
    <name evidence="1" type="ORF">CO007_05140</name>
</gene>
<dbReference type="Proteomes" id="UP000229370">
    <property type="component" value="Unassembled WGS sequence"/>
</dbReference>
<name>A0A2M8GLC1_9BACT</name>
<evidence type="ECO:0000313" key="1">
    <source>
        <dbReference type="EMBL" id="PJC81355.1"/>
    </source>
</evidence>
<evidence type="ECO:0008006" key="3">
    <source>
        <dbReference type="Google" id="ProtNLM"/>
    </source>
</evidence>
<evidence type="ECO:0000313" key="2">
    <source>
        <dbReference type="Proteomes" id="UP000229370"/>
    </source>
</evidence>
<sequence length="128" mass="14563">MITQFLIDDITKFSTNQSELYGVPSLFQLNLSKEKGQLLAQELKANKEIVLLGTLLMDCMLGPTFKAGKMQEHVSMSISKADELLSKDSEITRDEKINILKCVEQHHGTDKFFSLEGYESKKLYHHLV</sequence>
<dbReference type="EMBL" id="PFQK01000089">
    <property type="protein sequence ID" value="PJC81355.1"/>
    <property type="molecule type" value="Genomic_DNA"/>
</dbReference>
<accession>A0A2M8GLC1</accession>